<keyword evidence="7" id="KW-0407">Ion channel</keyword>
<feature type="domain" description="CSC1/OSCA1-like cytosolic" evidence="11">
    <location>
        <begin position="193"/>
        <end position="360"/>
    </location>
</feature>
<feature type="transmembrane region" description="Helical" evidence="8">
    <location>
        <begin position="374"/>
        <end position="399"/>
    </location>
</feature>
<comment type="similarity">
    <text evidence="2">Belongs to the CSC1 (TC 1.A.17) family.</text>
</comment>
<keyword evidence="6 8" id="KW-0472">Membrane</keyword>
<reference evidence="12" key="1">
    <citation type="submission" date="2015-03" db="EMBL/GenBank/DDBJ databases">
        <title>A transcriptome of Araucaria cunninghamii, an australian fine timber species.</title>
        <authorList>
            <person name="Jing Yi C.J.Y."/>
            <person name="Yin San L.Y.S."/>
            <person name="Abdul Karim S.S."/>
            <person name="Wan Azmi N.N."/>
            <person name="Hercus R.R."/>
            <person name="Croft L.L."/>
        </authorList>
    </citation>
    <scope>NUCLEOTIDE SEQUENCE</scope>
    <source>
        <strain evidence="12">MI0301</strain>
        <tissue evidence="12">Leaf</tissue>
    </source>
</reference>
<proteinExistence type="inferred from homology"/>
<feature type="transmembrane region" description="Helical" evidence="8">
    <location>
        <begin position="622"/>
        <end position="642"/>
    </location>
</feature>
<dbReference type="InterPro" id="IPR003864">
    <property type="entry name" value="CSC1/OSCA1-like_7TM"/>
</dbReference>
<feature type="transmembrane region" description="Helical" evidence="8">
    <location>
        <begin position="465"/>
        <end position="484"/>
    </location>
</feature>
<evidence type="ECO:0000256" key="3">
    <source>
        <dbReference type="ARBA" id="ARBA00022448"/>
    </source>
</evidence>
<evidence type="ECO:0000313" key="12">
    <source>
        <dbReference type="EMBL" id="JAG93393.1"/>
    </source>
</evidence>
<sequence length="733" mass="82983">MDLSSLFTSLGTSFIIFCVLVLVYTWLSSRPGNSVIYYPNRILRGLNPWDGSKAQTWSPFGWIIEAWQAKEDDIISIAGLDAAVYLRFIATALAILVSASALCLPLLIPLSATDDQYQIDMEKTKNDKNAATYTDFDKLAMGNVKRKSARLWGFVAAAYFVSVATYYILWKTYKHVLQLKGRKQYSMEVKPEQYVVLVRDIPPVPPEKTRKQQVDSFFRRLYPETFEQSLIVTDFSEANKVWIEIEGYKKKLDRAEVVFEESKTKSKPEGTRPMHRTGFLGLVGKKVDSIDFCNEKIKDLTPKLHTKQKIAFTEKQLGAAFIIFNSRVAAASASQVVHSQLTDTWTVMAAPEPRQVLWKNLSIPFYQRMIREKIVYTIVFLTVVFYMIPIAFLSAFTTLDNLRKLLPFLKGIVKIAALKSILEAYLPQIILILFLAFLPKLLLALSKLEGIPSESHAVRAASGKYFYFIVFNVFLGVTVTGTLFQSLKEIEKEPNKIIKLLGKSIPPVATFFISFVALKVFVGYGLELSRLVPFIIYHIKRRFLCKTEAERQEAWAPGPFSYATRVPNDMLIVTIALTYSVIAPMILPIAILYFAVGWIVLRNQALKVYVPTYDSSGSMWPHIHTRIMAALILTQITLIGYFSVKVFVYVPVLVPLPFISVAFVYLCRKRFYPSFCVTSLEVACNDVKEVPSVSSIVEAYTAPCMLLEDKFDDLERYEDATSTVSSRTGSLAK</sequence>
<dbReference type="InterPro" id="IPR045122">
    <property type="entry name" value="Csc1-like"/>
</dbReference>
<dbReference type="InterPro" id="IPR032880">
    <property type="entry name" value="CSC1/OSCA1-like_N"/>
</dbReference>
<evidence type="ECO:0000256" key="6">
    <source>
        <dbReference type="ARBA" id="ARBA00023136"/>
    </source>
</evidence>
<evidence type="ECO:0000256" key="2">
    <source>
        <dbReference type="ARBA" id="ARBA00007779"/>
    </source>
</evidence>
<keyword evidence="3" id="KW-0813">Transport</keyword>
<comment type="subcellular location">
    <subcellularLocation>
        <location evidence="1">Membrane</location>
        <topology evidence="1">Multi-pass membrane protein</topology>
    </subcellularLocation>
</comment>
<keyword evidence="4 8" id="KW-0812">Transmembrane</keyword>
<organism evidence="12">
    <name type="scientific">Araucaria cunninghamii</name>
    <name type="common">Hoop pine</name>
    <name type="synonym">Moreton Bay pine</name>
    <dbReference type="NCBI Taxonomy" id="56994"/>
    <lineage>
        <taxon>Eukaryota</taxon>
        <taxon>Viridiplantae</taxon>
        <taxon>Streptophyta</taxon>
        <taxon>Embryophyta</taxon>
        <taxon>Tracheophyta</taxon>
        <taxon>Spermatophyta</taxon>
        <taxon>Pinopsida</taxon>
        <taxon>Pinidae</taxon>
        <taxon>Conifers II</taxon>
        <taxon>Araucariales</taxon>
        <taxon>Araucariaceae</taxon>
        <taxon>Araucaria</taxon>
    </lineage>
</organism>
<dbReference type="AlphaFoldDB" id="A0A0D6QTR2"/>
<keyword evidence="5 8" id="KW-1133">Transmembrane helix</keyword>
<dbReference type="Pfam" id="PF14703">
    <property type="entry name" value="PHM7_cyt"/>
    <property type="match status" value="1"/>
</dbReference>
<dbReference type="GO" id="GO:0005886">
    <property type="term" value="C:plasma membrane"/>
    <property type="evidence" value="ECO:0007669"/>
    <property type="project" value="TreeGrafter"/>
</dbReference>
<evidence type="ECO:0000256" key="8">
    <source>
        <dbReference type="SAM" id="Phobius"/>
    </source>
</evidence>
<evidence type="ECO:0000256" key="4">
    <source>
        <dbReference type="ARBA" id="ARBA00022692"/>
    </source>
</evidence>
<evidence type="ECO:0000256" key="5">
    <source>
        <dbReference type="ARBA" id="ARBA00022989"/>
    </source>
</evidence>
<feature type="domain" description="CSC1/OSCA1-like N-terminal transmembrane" evidence="10">
    <location>
        <begin position="6"/>
        <end position="171"/>
    </location>
</feature>
<dbReference type="GO" id="GO:0005227">
    <property type="term" value="F:calcium-activated cation channel activity"/>
    <property type="evidence" value="ECO:0007669"/>
    <property type="project" value="InterPro"/>
</dbReference>
<dbReference type="EMBL" id="GCKF01046959">
    <property type="protein sequence ID" value="JAG93393.1"/>
    <property type="molecule type" value="Transcribed_RNA"/>
</dbReference>
<feature type="transmembrane region" description="Helical" evidence="8">
    <location>
        <begin position="6"/>
        <end position="27"/>
    </location>
</feature>
<evidence type="ECO:0000259" key="10">
    <source>
        <dbReference type="Pfam" id="PF13967"/>
    </source>
</evidence>
<evidence type="ECO:0000259" key="9">
    <source>
        <dbReference type="Pfam" id="PF02714"/>
    </source>
</evidence>
<feature type="transmembrane region" description="Helical" evidence="8">
    <location>
        <begin position="505"/>
        <end position="526"/>
    </location>
</feature>
<feature type="domain" description="CSC1/OSCA1-like 7TM region" evidence="9">
    <location>
        <begin position="373"/>
        <end position="642"/>
    </location>
</feature>
<evidence type="ECO:0008006" key="13">
    <source>
        <dbReference type="Google" id="ProtNLM"/>
    </source>
</evidence>
<dbReference type="PANTHER" id="PTHR13018">
    <property type="entry name" value="PROBABLE MEMBRANE PROTEIN DUF221-RELATED"/>
    <property type="match status" value="1"/>
</dbReference>
<feature type="transmembrane region" description="Helical" evidence="8">
    <location>
        <begin position="570"/>
        <end position="601"/>
    </location>
</feature>
<accession>A0A0D6QTR2</accession>
<keyword evidence="7" id="KW-0406">Ion transport</keyword>
<feature type="transmembrane region" description="Helical" evidence="8">
    <location>
        <begin position="648"/>
        <end position="667"/>
    </location>
</feature>
<dbReference type="Pfam" id="PF13967">
    <property type="entry name" value="RSN1_TM"/>
    <property type="match status" value="1"/>
</dbReference>
<name>A0A0D6QTR2_ARACU</name>
<evidence type="ECO:0000256" key="1">
    <source>
        <dbReference type="ARBA" id="ARBA00004141"/>
    </source>
</evidence>
<feature type="transmembrane region" description="Helical" evidence="8">
    <location>
        <begin position="84"/>
        <end position="108"/>
    </location>
</feature>
<feature type="transmembrane region" description="Helical" evidence="8">
    <location>
        <begin position="151"/>
        <end position="170"/>
    </location>
</feature>
<evidence type="ECO:0000259" key="11">
    <source>
        <dbReference type="Pfam" id="PF14703"/>
    </source>
</evidence>
<evidence type="ECO:0000256" key="7">
    <source>
        <dbReference type="ARBA" id="ARBA00023303"/>
    </source>
</evidence>
<dbReference type="InterPro" id="IPR027815">
    <property type="entry name" value="CSC1/OSCA1-like_cyt"/>
</dbReference>
<dbReference type="Pfam" id="PF02714">
    <property type="entry name" value="RSN1_7TM"/>
    <property type="match status" value="1"/>
</dbReference>
<dbReference type="PANTHER" id="PTHR13018:SF100">
    <property type="entry name" value="CSC1-LIKE PROTEIN ERD4"/>
    <property type="match status" value="1"/>
</dbReference>
<protein>
    <recommendedName>
        <fullName evidence="13">CSC1/OSCA1-like 7TM region domain-containing protein</fullName>
    </recommendedName>
</protein>